<dbReference type="PATRIC" id="fig|1225564.3.peg.4172"/>
<protein>
    <submittedName>
        <fullName evidence="2">Metal-binding protein</fullName>
    </submittedName>
</protein>
<proteinExistence type="predicted"/>
<dbReference type="OrthoDB" id="8443793at2"/>
<dbReference type="EMBL" id="LCYG01000004">
    <property type="protein sequence ID" value="KLK94861.1"/>
    <property type="molecule type" value="Genomic_DNA"/>
</dbReference>
<evidence type="ECO:0000256" key="1">
    <source>
        <dbReference type="SAM" id="MobiDB-lite"/>
    </source>
</evidence>
<name>A0A0H1RJ65_9HYPH</name>
<reference evidence="2 3" key="1">
    <citation type="submission" date="2015-05" db="EMBL/GenBank/DDBJ databases">
        <title>Draft genome sequence of Microvirga vignae strain BR3299, a novel nitrogen fixing bacteria isolated from Brazil semi-aired region.</title>
        <authorList>
            <person name="Zilli J.E."/>
            <person name="Passos S.R."/>
            <person name="Leite J."/>
            <person name="Baldani J.I."/>
            <person name="Xavier G.R."/>
            <person name="Rumjaneck N.G."/>
            <person name="Simoes-Araujo J.L."/>
        </authorList>
    </citation>
    <scope>NUCLEOTIDE SEQUENCE [LARGE SCALE GENOMIC DNA]</scope>
    <source>
        <strain evidence="2 3">BR3299</strain>
    </source>
</reference>
<evidence type="ECO:0000313" key="3">
    <source>
        <dbReference type="Proteomes" id="UP000035489"/>
    </source>
</evidence>
<dbReference type="AlphaFoldDB" id="A0A0H1RJ65"/>
<dbReference type="InterPro" id="IPR003772">
    <property type="entry name" value="YceD"/>
</dbReference>
<dbReference type="Proteomes" id="UP000035489">
    <property type="component" value="Unassembled WGS sequence"/>
</dbReference>
<organism evidence="2 3">
    <name type="scientific">Microvirga vignae</name>
    <dbReference type="NCBI Taxonomy" id="1225564"/>
    <lineage>
        <taxon>Bacteria</taxon>
        <taxon>Pseudomonadati</taxon>
        <taxon>Pseudomonadota</taxon>
        <taxon>Alphaproteobacteria</taxon>
        <taxon>Hyphomicrobiales</taxon>
        <taxon>Methylobacteriaceae</taxon>
        <taxon>Microvirga</taxon>
    </lineage>
</organism>
<dbReference type="Pfam" id="PF02620">
    <property type="entry name" value="YceD"/>
    <property type="match status" value="1"/>
</dbReference>
<feature type="compositionally biased region" description="Basic and acidic residues" evidence="1">
    <location>
        <begin position="140"/>
        <end position="159"/>
    </location>
</feature>
<gene>
    <name evidence="2" type="ORF">AA309_01270</name>
</gene>
<accession>A0A0H1RJ65</accession>
<keyword evidence="3" id="KW-1185">Reference proteome</keyword>
<evidence type="ECO:0000313" key="2">
    <source>
        <dbReference type="EMBL" id="KLK94861.1"/>
    </source>
</evidence>
<dbReference type="RefSeq" id="WP_047187166.1">
    <property type="nucleotide sequence ID" value="NZ_LCYG01000004.1"/>
</dbReference>
<comment type="caution">
    <text evidence="2">The sequence shown here is derived from an EMBL/GenBank/DDBJ whole genome shotgun (WGS) entry which is preliminary data.</text>
</comment>
<sequence>MTPETVGPLSRLVDVMNIPPRGQEVHVEASGEERAALAKDFGLPGIQALSGDFKLTTSAKGIHVTGLVKASITQVCVVTLDSFDSDIEEEVEVDFAESSGMPAEPPTDINEYEPPDEIINGQIDLGTLTAEFLALGLDPYPRKPGVDFDYRDPRDEKDSPFAALGKLRTDK</sequence>
<dbReference type="STRING" id="1225564.AA309_01270"/>
<feature type="region of interest" description="Disordered" evidence="1">
    <location>
        <begin position="139"/>
        <end position="171"/>
    </location>
</feature>